<keyword evidence="1" id="KW-0472">Membrane</keyword>
<dbReference type="Gene3D" id="3.40.50.1820">
    <property type="entry name" value="alpha/beta hydrolase"/>
    <property type="match status" value="1"/>
</dbReference>
<dbReference type="GO" id="GO:0016787">
    <property type="term" value="F:hydrolase activity"/>
    <property type="evidence" value="ECO:0007669"/>
    <property type="project" value="UniProtKB-KW"/>
</dbReference>
<name>A0A4Y3QHV1_MICTE</name>
<keyword evidence="1" id="KW-1133">Transmembrane helix</keyword>
<sequence>MVTEGSPAHGQPLVDWRNLDPKDLPVKKSTRLALLLPPVAIVGVLAVTLATTATVNAVATRAEAAEITPYGERVPVGDRSMNVVINGDHAETIVLLPGLGTAAPGLDFAPLIDQLDDTYRVVAVEPFGTGLSDQTDEPRTAANIAREVHTALEYLGVDRYALMGHSISGIYALTYVEAYRDEVTAFVGIDSSVPDQPGGDEPIATDSLALLNTLGLTRALRALAPDPYEGLPYGANEREQMRLLTNANSAAPTVLDEMAHASTNVADASGRRFPADLPVLLFVREADDDVEGWVDLHRTQAASVDRGEVVLMAGEHYLHHTLSREIAQDTRRFLEVSR</sequence>
<dbReference type="Pfam" id="PF00561">
    <property type="entry name" value="Abhydrolase_1"/>
    <property type="match status" value="1"/>
</dbReference>
<dbReference type="PANTHER" id="PTHR43798">
    <property type="entry name" value="MONOACYLGLYCEROL LIPASE"/>
    <property type="match status" value="1"/>
</dbReference>
<organism evidence="3 4">
    <name type="scientific">Microbacterium testaceum</name>
    <name type="common">Aureobacterium testaceum</name>
    <name type="synonym">Brevibacterium testaceum</name>
    <dbReference type="NCBI Taxonomy" id="2033"/>
    <lineage>
        <taxon>Bacteria</taxon>
        <taxon>Bacillati</taxon>
        <taxon>Actinomycetota</taxon>
        <taxon>Actinomycetes</taxon>
        <taxon>Micrococcales</taxon>
        <taxon>Microbacteriaceae</taxon>
        <taxon>Microbacterium</taxon>
    </lineage>
</organism>
<dbReference type="InterPro" id="IPR000073">
    <property type="entry name" value="AB_hydrolase_1"/>
</dbReference>
<evidence type="ECO:0000259" key="2">
    <source>
        <dbReference type="Pfam" id="PF00561"/>
    </source>
</evidence>
<dbReference type="PANTHER" id="PTHR43798:SF33">
    <property type="entry name" value="HYDROLASE, PUTATIVE (AFU_ORTHOLOGUE AFUA_2G14860)-RELATED"/>
    <property type="match status" value="1"/>
</dbReference>
<dbReference type="Proteomes" id="UP000319525">
    <property type="component" value="Unassembled WGS sequence"/>
</dbReference>
<accession>A0A4Y3QHV1</accession>
<protein>
    <submittedName>
        <fullName evidence="3">Alpha/beta hydrolase</fullName>
    </submittedName>
</protein>
<keyword evidence="1" id="KW-0812">Transmembrane</keyword>
<feature type="domain" description="AB hydrolase-1" evidence="2">
    <location>
        <begin position="92"/>
        <end position="194"/>
    </location>
</feature>
<dbReference type="InterPro" id="IPR029058">
    <property type="entry name" value="AB_hydrolase_fold"/>
</dbReference>
<dbReference type="AlphaFoldDB" id="A0A4Y3QHV1"/>
<evidence type="ECO:0000256" key="1">
    <source>
        <dbReference type="SAM" id="Phobius"/>
    </source>
</evidence>
<dbReference type="GO" id="GO:0016020">
    <property type="term" value="C:membrane"/>
    <property type="evidence" value="ECO:0007669"/>
    <property type="project" value="TreeGrafter"/>
</dbReference>
<dbReference type="EMBL" id="BJML01000001">
    <property type="protein sequence ID" value="GEB44735.1"/>
    <property type="molecule type" value="Genomic_DNA"/>
</dbReference>
<dbReference type="SUPFAM" id="SSF53474">
    <property type="entry name" value="alpha/beta-Hydrolases"/>
    <property type="match status" value="1"/>
</dbReference>
<reference evidence="3 4" key="1">
    <citation type="submission" date="2019-06" db="EMBL/GenBank/DDBJ databases">
        <title>Whole genome shotgun sequence of Microbacterium testaceum NBRC 12675.</title>
        <authorList>
            <person name="Hosoyama A."/>
            <person name="Uohara A."/>
            <person name="Ohji S."/>
            <person name="Ichikawa N."/>
        </authorList>
    </citation>
    <scope>NUCLEOTIDE SEQUENCE [LARGE SCALE GENOMIC DNA]</scope>
    <source>
        <strain evidence="3 4">NBRC 12675</strain>
    </source>
</reference>
<dbReference type="InterPro" id="IPR050266">
    <property type="entry name" value="AB_hydrolase_sf"/>
</dbReference>
<proteinExistence type="predicted"/>
<keyword evidence="3" id="KW-0378">Hydrolase</keyword>
<evidence type="ECO:0000313" key="3">
    <source>
        <dbReference type="EMBL" id="GEB44735.1"/>
    </source>
</evidence>
<comment type="caution">
    <text evidence="3">The sequence shown here is derived from an EMBL/GenBank/DDBJ whole genome shotgun (WGS) entry which is preliminary data.</text>
</comment>
<feature type="transmembrane region" description="Helical" evidence="1">
    <location>
        <begin position="32"/>
        <end position="51"/>
    </location>
</feature>
<evidence type="ECO:0000313" key="4">
    <source>
        <dbReference type="Proteomes" id="UP000319525"/>
    </source>
</evidence>
<gene>
    <name evidence="3" type="ORF">MTE01_06800</name>
</gene>